<reference evidence="2 3" key="1">
    <citation type="submission" date="2018-07" db="EMBL/GenBank/DDBJ databases">
        <title>The role of parmesan cheese in vectoring bovine microbiota.</title>
        <authorList>
            <person name="Lugli G.A."/>
            <person name="Milani C."/>
        </authorList>
    </citation>
    <scope>NUCLEOTIDE SEQUENCE [LARGE SCALE GENOMIC DNA]</scope>
    <source>
        <strain evidence="2 3">BMONG18</strain>
    </source>
</reference>
<sequence length="57" mass="5992">MRKIPFTAALAGLIACTILLVGSDANATPLRNIILVTMYVTCAAIATHAALEVRHEA</sequence>
<dbReference type="AlphaFoldDB" id="A0A423UE54"/>
<proteinExistence type="predicted"/>
<name>A0A423UE54_9BIFI</name>
<evidence type="ECO:0000313" key="3">
    <source>
        <dbReference type="Proteomes" id="UP000285266"/>
    </source>
</evidence>
<comment type="caution">
    <text evidence="2">The sequence shown here is derived from an EMBL/GenBank/DDBJ whole genome shotgun (WGS) entry which is preliminary data.</text>
</comment>
<evidence type="ECO:0000313" key="2">
    <source>
        <dbReference type="EMBL" id="ROT86969.1"/>
    </source>
</evidence>
<keyword evidence="1" id="KW-0472">Membrane</keyword>
<dbReference type="RefSeq" id="WP_184937031.1">
    <property type="nucleotide sequence ID" value="NZ_QRAJ01000004.1"/>
</dbReference>
<evidence type="ECO:0000256" key="1">
    <source>
        <dbReference type="SAM" id="Phobius"/>
    </source>
</evidence>
<gene>
    <name evidence="2" type="ORF">BMONG18_0968</name>
</gene>
<keyword evidence="1" id="KW-1133">Transmembrane helix</keyword>
<organism evidence="2 3">
    <name type="scientific">Bifidobacterium mongoliense</name>
    <dbReference type="NCBI Taxonomy" id="518643"/>
    <lineage>
        <taxon>Bacteria</taxon>
        <taxon>Bacillati</taxon>
        <taxon>Actinomycetota</taxon>
        <taxon>Actinomycetes</taxon>
        <taxon>Bifidobacteriales</taxon>
        <taxon>Bifidobacteriaceae</taxon>
        <taxon>Bifidobacterium</taxon>
    </lineage>
</organism>
<keyword evidence="1" id="KW-0812">Transmembrane</keyword>
<dbReference type="PROSITE" id="PS51257">
    <property type="entry name" value="PROKAR_LIPOPROTEIN"/>
    <property type="match status" value="1"/>
</dbReference>
<feature type="transmembrane region" description="Helical" evidence="1">
    <location>
        <begin position="33"/>
        <end position="51"/>
    </location>
</feature>
<protein>
    <submittedName>
        <fullName evidence="2">Uncharacterized protein</fullName>
    </submittedName>
</protein>
<dbReference type="EMBL" id="QRAJ01000004">
    <property type="protein sequence ID" value="ROT86969.1"/>
    <property type="molecule type" value="Genomic_DNA"/>
</dbReference>
<dbReference type="Proteomes" id="UP000285266">
    <property type="component" value="Unassembled WGS sequence"/>
</dbReference>
<accession>A0A423UE54</accession>